<dbReference type="AlphaFoldDB" id="A0A445DAM8"/>
<evidence type="ECO:0000313" key="3">
    <source>
        <dbReference type="Proteomes" id="UP000289738"/>
    </source>
</evidence>
<evidence type="ECO:0000313" key="2">
    <source>
        <dbReference type="EMBL" id="RYR60230.1"/>
    </source>
</evidence>
<reference evidence="2 3" key="1">
    <citation type="submission" date="2019-01" db="EMBL/GenBank/DDBJ databases">
        <title>Sequencing of cultivated peanut Arachis hypogaea provides insights into genome evolution and oil improvement.</title>
        <authorList>
            <person name="Chen X."/>
        </authorList>
    </citation>
    <scope>NUCLEOTIDE SEQUENCE [LARGE SCALE GENOMIC DNA]</scope>
    <source>
        <strain evidence="3">cv. Fuhuasheng</strain>
        <tissue evidence="2">Leaves</tissue>
    </source>
</reference>
<protein>
    <recommendedName>
        <fullName evidence="4">F-box associated domain-containing protein</fullName>
    </recommendedName>
</protein>
<accession>A0A445DAM8</accession>
<dbReference type="EMBL" id="SDMP01000004">
    <property type="protein sequence ID" value="RYR60230.1"/>
    <property type="molecule type" value="Genomic_DNA"/>
</dbReference>
<evidence type="ECO:0000256" key="1">
    <source>
        <dbReference type="SAM" id="MobiDB-lite"/>
    </source>
</evidence>
<keyword evidence="3" id="KW-1185">Reference proteome</keyword>
<dbReference type="Proteomes" id="UP000289738">
    <property type="component" value="Chromosome A04"/>
</dbReference>
<feature type="region of interest" description="Disordered" evidence="1">
    <location>
        <begin position="87"/>
        <end position="118"/>
    </location>
</feature>
<gene>
    <name evidence="2" type="ORF">Ahy_A04g017300</name>
</gene>
<name>A0A445DAM8_ARAHY</name>
<evidence type="ECO:0008006" key="4">
    <source>
        <dbReference type="Google" id="ProtNLM"/>
    </source>
</evidence>
<organism evidence="2 3">
    <name type="scientific">Arachis hypogaea</name>
    <name type="common">Peanut</name>
    <dbReference type="NCBI Taxonomy" id="3818"/>
    <lineage>
        <taxon>Eukaryota</taxon>
        <taxon>Viridiplantae</taxon>
        <taxon>Streptophyta</taxon>
        <taxon>Embryophyta</taxon>
        <taxon>Tracheophyta</taxon>
        <taxon>Spermatophyta</taxon>
        <taxon>Magnoliopsida</taxon>
        <taxon>eudicotyledons</taxon>
        <taxon>Gunneridae</taxon>
        <taxon>Pentapetalae</taxon>
        <taxon>rosids</taxon>
        <taxon>fabids</taxon>
        <taxon>Fabales</taxon>
        <taxon>Fabaceae</taxon>
        <taxon>Papilionoideae</taxon>
        <taxon>50 kb inversion clade</taxon>
        <taxon>dalbergioids sensu lato</taxon>
        <taxon>Dalbergieae</taxon>
        <taxon>Pterocarpus clade</taxon>
        <taxon>Arachis</taxon>
    </lineage>
</organism>
<sequence length="140" mass="16124">MKEYKLHSSWTLYQIPCENFRLLCLSNNGDITVEQFIWDKEKKKKFLIYNVGGQLLPRVKYYAHNISATDAMYKESLLTLPSDINKKKKENSMSSSSPSSLASPKIQTKKENEEPTYKLKMQSVKSLIKSLSAMKAQIHT</sequence>
<feature type="compositionally biased region" description="Basic and acidic residues" evidence="1">
    <location>
        <begin position="108"/>
        <end position="117"/>
    </location>
</feature>
<feature type="compositionally biased region" description="Low complexity" evidence="1">
    <location>
        <begin position="92"/>
        <end position="105"/>
    </location>
</feature>
<comment type="caution">
    <text evidence="2">The sequence shown here is derived from an EMBL/GenBank/DDBJ whole genome shotgun (WGS) entry which is preliminary data.</text>
</comment>
<proteinExistence type="predicted"/>